<feature type="domain" description="Calcineurin-like phosphoesterase" evidence="2">
    <location>
        <begin position="4"/>
        <end position="207"/>
    </location>
</feature>
<dbReference type="Proteomes" id="UP001589855">
    <property type="component" value="Unassembled WGS sequence"/>
</dbReference>
<accession>A0ABV6K528</accession>
<evidence type="ECO:0000313" key="4">
    <source>
        <dbReference type="Proteomes" id="UP001589855"/>
    </source>
</evidence>
<sequence length="282" mass="31467">MLRKIAVLADVHGNLTALDAVLADAQRAGATDYWFLGDLFLPGPGAQNLYQHLAAVKPTVWLQGNWEQGIDAVMNGMGDWNEPSQRYFARLTRYLVQHLDQASYQELIRRPIATQVTVNGLNFGLSHNQPERSTGHDLYPAELQANFDHLAGDHAVAVYGHTHQQLMRVSSSGQVIINPGATGQPYSPNPVFLADQRACYALLDVTTDGKLTTTFRKVDYDIDAELALAKQRQLPYLDLYTHLRRTGLTSTHDQALLRRVNGQMRDWDAVLAFFGQSRGKQV</sequence>
<dbReference type="InterPro" id="IPR011152">
    <property type="entry name" value="Pesterase_MJ0912"/>
</dbReference>
<comment type="caution">
    <text evidence="3">The sequence shown here is derived from an EMBL/GenBank/DDBJ whole genome shotgun (WGS) entry which is preliminary data.</text>
</comment>
<dbReference type="InterPro" id="IPR050126">
    <property type="entry name" value="Ap4A_hydrolase"/>
</dbReference>
<dbReference type="InterPro" id="IPR024654">
    <property type="entry name" value="Calcineurin-like_PHP_lpxH"/>
</dbReference>
<dbReference type="InterPro" id="IPR029052">
    <property type="entry name" value="Metallo-depent_PP-like"/>
</dbReference>
<evidence type="ECO:0000259" key="2">
    <source>
        <dbReference type="Pfam" id="PF12850"/>
    </source>
</evidence>
<dbReference type="PIRSF" id="PIRSF000883">
    <property type="entry name" value="Pesterase_MJ0912"/>
    <property type="match status" value="1"/>
</dbReference>
<evidence type="ECO:0000256" key="1">
    <source>
        <dbReference type="ARBA" id="ARBA00008950"/>
    </source>
</evidence>
<dbReference type="SUPFAM" id="SSF56300">
    <property type="entry name" value="Metallo-dependent phosphatases"/>
    <property type="match status" value="1"/>
</dbReference>
<name>A0ABV6K528_9LACO</name>
<dbReference type="RefSeq" id="WP_137645202.1">
    <property type="nucleotide sequence ID" value="NZ_BAABRM010000014.1"/>
</dbReference>
<dbReference type="PANTHER" id="PTHR42850">
    <property type="entry name" value="METALLOPHOSPHOESTERASE"/>
    <property type="match status" value="1"/>
</dbReference>
<dbReference type="Pfam" id="PF12850">
    <property type="entry name" value="Metallophos_2"/>
    <property type="match status" value="1"/>
</dbReference>
<evidence type="ECO:0000313" key="3">
    <source>
        <dbReference type="EMBL" id="MFC0424204.1"/>
    </source>
</evidence>
<protein>
    <submittedName>
        <fullName evidence="3">Metallophosphoesterase family protein</fullName>
    </submittedName>
</protein>
<comment type="similarity">
    <text evidence="1">Belongs to the metallophosphoesterase superfamily. YfcE family.</text>
</comment>
<reference evidence="3 4" key="1">
    <citation type="submission" date="2024-09" db="EMBL/GenBank/DDBJ databases">
        <authorList>
            <person name="Sun Q."/>
            <person name="Mori K."/>
        </authorList>
    </citation>
    <scope>NUCLEOTIDE SEQUENCE [LARGE SCALE GENOMIC DNA]</scope>
    <source>
        <strain evidence="3 4">TBRC 4575</strain>
    </source>
</reference>
<dbReference type="PANTHER" id="PTHR42850:SF2">
    <property type="entry name" value="BLL5683 PROTEIN"/>
    <property type="match status" value="1"/>
</dbReference>
<dbReference type="EMBL" id="JBHLUK010000068">
    <property type="protein sequence ID" value="MFC0424204.1"/>
    <property type="molecule type" value="Genomic_DNA"/>
</dbReference>
<proteinExistence type="inferred from homology"/>
<organism evidence="3 4">
    <name type="scientific">Lactiplantibacillus plajomi</name>
    <dbReference type="NCBI Taxonomy" id="1457217"/>
    <lineage>
        <taxon>Bacteria</taxon>
        <taxon>Bacillati</taxon>
        <taxon>Bacillota</taxon>
        <taxon>Bacilli</taxon>
        <taxon>Lactobacillales</taxon>
        <taxon>Lactobacillaceae</taxon>
        <taxon>Lactiplantibacillus</taxon>
    </lineage>
</organism>
<gene>
    <name evidence="3" type="ORF">ACFFGS_08750</name>
</gene>
<keyword evidence="4" id="KW-1185">Reference proteome</keyword>
<dbReference type="Gene3D" id="3.60.21.10">
    <property type="match status" value="1"/>
</dbReference>